<accession>A0ABT2YBP7</accession>
<reference evidence="2" key="1">
    <citation type="submission" date="2022-09" db="EMBL/GenBank/DDBJ databases">
        <title>Novel Mycoplasma species identified in domestic and wild animals.</title>
        <authorList>
            <person name="Volokhov D.V."/>
            <person name="Furtak V.A."/>
            <person name="Zagorodnyaya T.A."/>
        </authorList>
    </citation>
    <scope>NUCLEOTIDE SEQUENCE</scope>
    <source>
        <strain evidence="2">Oakley</strain>
    </source>
</reference>
<comment type="caution">
    <text evidence="2">The sequence shown here is derived from an EMBL/GenBank/DDBJ whole genome shotgun (WGS) entry which is preliminary data.</text>
</comment>
<proteinExistence type="predicted"/>
<dbReference type="PANTHER" id="PTHR43792">
    <property type="entry name" value="GNAT FAMILY, PUTATIVE (AFU_ORTHOLOGUE AFUA_3G00765)-RELATED-RELATED"/>
    <property type="match status" value="1"/>
</dbReference>
<protein>
    <submittedName>
        <fullName evidence="2">GNAT family N-acetyltransferase</fullName>
    </submittedName>
</protein>
<dbReference type="InterPro" id="IPR000182">
    <property type="entry name" value="GNAT_dom"/>
</dbReference>
<dbReference type="EMBL" id="JAOVQM010000003">
    <property type="protein sequence ID" value="MCV2232188.1"/>
    <property type="molecule type" value="Genomic_DNA"/>
</dbReference>
<feature type="domain" description="N-acetyltransferase" evidence="1">
    <location>
        <begin position="15"/>
        <end position="183"/>
    </location>
</feature>
<keyword evidence="3" id="KW-1185">Reference proteome</keyword>
<dbReference type="Gene3D" id="3.40.630.30">
    <property type="match status" value="1"/>
</dbReference>
<organism evidence="2 3">
    <name type="scientific">Paracholeplasma manati</name>
    <dbReference type="NCBI Taxonomy" id="591373"/>
    <lineage>
        <taxon>Bacteria</taxon>
        <taxon>Bacillati</taxon>
        <taxon>Mycoplasmatota</taxon>
        <taxon>Mollicutes</taxon>
        <taxon>Acholeplasmatales</taxon>
        <taxon>Acholeplasmataceae</taxon>
        <taxon>Paracholeplasma</taxon>
    </lineage>
</organism>
<dbReference type="PROSITE" id="PS51186">
    <property type="entry name" value="GNAT"/>
    <property type="match status" value="1"/>
</dbReference>
<dbReference type="SUPFAM" id="SSF55729">
    <property type="entry name" value="Acyl-CoA N-acyltransferases (Nat)"/>
    <property type="match status" value="1"/>
</dbReference>
<dbReference type="InterPro" id="IPR016181">
    <property type="entry name" value="Acyl_CoA_acyltransferase"/>
</dbReference>
<dbReference type="InterPro" id="IPR051531">
    <property type="entry name" value="N-acetyltransferase"/>
</dbReference>
<evidence type="ECO:0000313" key="2">
    <source>
        <dbReference type="EMBL" id="MCV2232188.1"/>
    </source>
</evidence>
<gene>
    <name evidence="2" type="ORF">N7548_05030</name>
</gene>
<dbReference type="Proteomes" id="UP001177160">
    <property type="component" value="Unassembled WGS sequence"/>
</dbReference>
<name>A0ABT2YBP7_9MOLU</name>
<evidence type="ECO:0000313" key="3">
    <source>
        <dbReference type="Proteomes" id="UP001177160"/>
    </source>
</evidence>
<evidence type="ECO:0000259" key="1">
    <source>
        <dbReference type="PROSITE" id="PS51186"/>
    </source>
</evidence>
<dbReference type="Pfam" id="PF13302">
    <property type="entry name" value="Acetyltransf_3"/>
    <property type="match status" value="1"/>
</dbReference>
<dbReference type="RefSeq" id="WP_263608370.1">
    <property type="nucleotide sequence ID" value="NZ_JAOVQM010000003.1"/>
</dbReference>
<sequence>MITNRKMPTIELDRVILRTLLKKDANDFFEVGKDPITTEFLTWGPFKTIKEAKTMIKFTYFRRMARQEPIGYAILDKETHQMIGTIEFHTFNRKNNTCEIGYVLKRAYWNQGIMTACVDAMTKVAFEHLDIDCVIIKHIKENMASQRVILKAGYQFIEINKQSFFHPKTHRFHDVYVYEKWRKQSL</sequence>